<comment type="caution">
    <text evidence="1">The sequence shown here is derived from an EMBL/GenBank/DDBJ whole genome shotgun (WGS) entry which is preliminary data.</text>
</comment>
<gene>
    <name evidence="1" type="ORF">CKO43_10840</name>
</gene>
<dbReference type="InterPro" id="IPR016750">
    <property type="entry name" value="Aceto_COase_bsu/gsu"/>
</dbReference>
<dbReference type="Proteomes" id="UP001041814">
    <property type="component" value="Unassembled WGS sequence"/>
</dbReference>
<evidence type="ECO:0000313" key="2">
    <source>
        <dbReference type="Proteomes" id="UP001041814"/>
    </source>
</evidence>
<dbReference type="EMBL" id="NRRU01000034">
    <property type="protein sequence ID" value="MBK1713274.1"/>
    <property type="molecule type" value="Genomic_DNA"/>
</dbReference>
<dbReference type="RefSeq" id="WP_200228248.1">
    <property type="nucleotide sequence ID" value="NZ_NRRT01000017.1"/>
</dbReference>
<proteinExistence type="predicted"/>
<dbReference type="PIRSF" id="PIRSF019217">
    <property type="entry name" value="Acetone_carboxlyase_gsu"/>
    <property type="match status" value="1"/>
</dbReference>
<organism evidence="1 2">
    <name type="scientific">Rubrivivax gelatinosus</name>
    <name type="common">Rhodocyclus gelatinosus</name>
    <name type="synonym">Rhodopseudomonas gelatinosa</name>
    <dbReference type="NCBI Taxonomy" id="28068"/>
    <lineage>
        <taxon>Bacteria</taxon>
        <taxon>Pseudomonadati</taxon>
        <taxon>Pseudomonadota</taxon>
        <taxon>Betaproteobacteria</taxon>
        <taxon>Burkholderiales</taxon>
        <taxon>Sphaerotilaceae</taxon>
        <taxon>Rubrivivax</taxon>
    </lineage>
</organism>
<dbReference type="Pfam" id="PF08882">
    <property type="entry name" value="Acetone_carb_G"/>
    <property type="match status" value="1"/>
</dbReference>
<accession>A0ABS1DTD2</accession>
<reference evidence="1" key="1">
    <citation type="submission" date="2017-08" db="EMBL/GenBank/DDBJ databases">
        <authorList>
            <person name="Imhoff J.F."/>
            <person name="Rahn T."/>
            <person name="Kuenzel S."/>
            <person name="Neulinger S.C."/>
        </authorList>
    </citation>
    <scope>NUCLEOTIDE SEQUENCE</scope>
    <source>
        <strain evidence="1">IM 151</strain>
    </source>
</reference>
<name>A0ABS1DTD2_RUBGE</name>
<sequence>MSTYTPEQVSKLVDGKLDWDTTLRMLSMPKDPERFSLYLQALQARRPWSDRIVLPLGPHLHVVQQTQSKRWVIQCDCGHVFCDWNENWKLHANLYVRETEAAMTEVYPRLMAPDTAWQVYREYSCQQCGTLHDVEAPTPWYPVIHDFEPDIDAFYKEWVKLPLPERSN</sequence>
<protein>
    <submittedName>
        <fullName evidence="1">Acetone carboxylase subunit gamma</fullName>
    </submittedName>
</protein>
<evidence type="ECO:0000313" key="1">
    <source>
        <dbReference type="EMBL" id="MBK1713274.1"/>
    </source>
</evidence>
<keyword evidence="2" id="KW-1185">Reference proteome</keyword>
<reference evidence="1" key="2">
    <citation type="journal article" date="2020" name="Microorganisms">
        <title>Osmotic Adaptation and Compatible Solute Biosynthesis of Phototrophic Bacteria as Revealed from Genome Analyses.</title>
        <authorList>
            <person name="Imhoff J.F."/>
            <person name="Rahn T."/>
            <person name="Kunzel S."/>
            <person name="Keller A."/>
            <person name="Neulinger S.C."/>
        </authorList>
    </citation>
    <scope>NUCLEOTIDE SEQUENCE</scope>
    <source>
        <strain evidence="1">IM 151</strain>
    </source>
</reference>